<comment type="caution">
    <text evidence="2">The sequence shown here is derived from an EMBL/GenBank/DDBJ whole genome shotgun (WGS) entry which is preliminary data.</text>
</comment>
<name>A0A640KQY7_LEITA</name>
<protein>
    <submittedName>
        <fullName evidence="2">Uncharacterized protein</fullName>
    </submittedName>
</protein>
<sequence>MQQHNPKECIVPTENWADATECARPSKGDIHLELGHDTQHQVTQSKDGEKDVQLSECNGADTAGPLTPPHKVCEGDGEEDGESYHVQKKVDDTSYSGSDGLSMLWTMDEETVLLHSSQVSLERIRRRLEVLLLGVSDAIRMRKTRDTMQRYAGDSPERNFQETMLAADHAFRRIIGESFVSFSEEDAAQMMQLCTLADKGVTDCDELVRNAVVVLQALMHDGEGLHNLEQFCEFVSTHRDEITSRQWQQDFVTALRSLALGFLRRPRAVIKSYGHSVNQIVQRETLYVALLRFCGGRSLGSTPAPARAGEKAKQVVAKTLSSHELATIKLRTSRLQTPLQWKPKMISVHTPKGERSAVPMQRPSI</sequence>
<dbReference type="AlphaFoldDB" id="A0A640KQY7"/>
<reference evidence="2" key="1">
    <citation type="submission" date="2019-11" db="EMBL/GenBank/DDBJ databases">
        <title>Leishmania tarentolae CDS.</title>
        <authorList>
            <person name="Goto Y."/>
            <person name="Yamagishi J."/>
        </authorList>
    </citation>
    <scope>NUCLEOTIDE SEQUENCE [LARGE SCALE GENOMIC DNA]</scope>
    <source>
        <strain evidence="2">Parrot Tar II</strain>
    </source>
</reference>
<accession>A0A640KQY7</accession>
<dbReference type="EMBL" id="BLBS01000048">
    <property type="protein sequence ID" value="GET91535.1"/>
    <property type="molecule type" value="Genomic_DNA"/>
</dbReference>
<evidence type="ECO:0000313" key="2">
    <source>
        <dbReference type="EMBL" id="GET91535.1"/>
    </source>
</evidence>
<gene>
    <name evidence="2" type="ORF">LtaPh_3220900</name>
</gene>
<proteinExistence type="predicted"/>
<organism evidence="2 3">
    <name type="scientific">Leishmania tarentolae</name>
    <name type="common">Sauroleishmania tarentolae</name>
    <dbReference type="NCBI Taxonomy" id="5689"/>
    <lineage>
        <taxon>Eukaryota</taxon>
        <taxon>Discoba</taxon>
        <taxon>Euglenozoa</taxon>
        <taxon>Kinetoplastea</taxon>
        <taxon>Metakinetoplastina</taxon>
        <taxon>Trypanosomatida</taxon>
        <taxon>Trypanosomatidae</taxon>
        <taxon>Leishmaniinae</taxon>
        <taxon>Leishmania</taxon>
        <taxon>lizard Leishmania</taxon>
    </lineage>
</organism>
<evidence type="ECO:0000256" key="1">
    <source>
        <dbReference type="SAM" id="MobiDB-lite"/>
    </source>
</evidence>
<feature type="region of interest" description="Disordered" evidence="1">
    <location>
        <begin position="59"/>
        <end position="87"/>
    </location>
</feature>
<dbReference type="OrthoDB" id="263178at2759"/>
<dbReference type="Proteomes" id="UP000419144">
    <property type="component" value="Unassembled WGS sequence"/>
</dbReference>
<dbReference type="VEuPathDB" id="TriTrypDB:LtaPh_3220900"/>
<evidence type="ECO:0000313" key="3">
    <source>
        <dbReference type="Proteomes" id="UP000419144"/>
    </source>
</evidence>
<keyword evidence="3" id="KW-1185">Reference proteome</keyword>